<evidence type="ECO:0000313" key="2">
    <source>
        <dbReference type="EMBL" id="PBC25108.1"/>
    </source>
</evidence>
<keyword evidence="2" id="KW-0695">RNA-directed DNA polymerase</keyword>
<keyword evidence="3" id="KW-1185">Reference proteome</keyword>
<evidence type="ECO:0000313" key="3">
    <source>
        <dbReference type="Proteomes" id="UP000242457"/>
    </source>
</evidence>
<dbReference type="OrthoDB" id="7687051at2759"/>
<dbReference type="InterPro" id="IPR043128">
    <property type="entry name" value="Rev_trsase/Diguanyl_cyclase"/>
</dbReference>
<sequence length="156" mass="17990">MPKPGKSAKEIENWKPIIIEPLLRRIYSAIIDQKLSSTRQKRFRQQNGCKNNIAIFSNALTKMKEDLGGVDIGQDDGGHQTRKREVSVLAFADDLILLAENKETADKQNRLLHEYLEKLKLQVSAEKCATFFIKQKHKTWFLEDSQLTLDQQHILT</sequence>
<organism evidence="2 3">
    <name type="scientific">Apis cerana cerana</name>
    <name type="common">Oriental honeybee</name>
    <dbReference type="NCBI Taxonomy" id="94128"/>
    <lineage>
        <taxon>Eukaryota</taxon>
        <taxon>Metazoa</taxon>
        <taxon>Ecdysozoa</taxon>
        <taxon>Arthropoda</taxon>
        <taxon>Hexapoda</taxon>
        <taxon>Insecta</taxon>
        <taxon>Pterygota</taxon>
        <taxon>Neoptera</taxon>
        <taxon>Endopterygota</taxon>
        <taxon>Hymenoptera</taxon>
        <taxon>Apocrita</taxon>
        <taxon>Aculeata</taxon>
        <taxon>Apoidea</taxon>
        <taxon>Anthophila</taxon>
        <taxon>Apidae</taxon>
        <taxon>Apis</taxon>
    </lineage>
</organism>
<dbReference type="GO" id="GO:0003964">
    <property type="term" value="F:RNA-directed DNA polymerase activity"/>
    <property type="evidence" value="ECO:0007669"/>
    <property type="project" value="UniProtKB-KW"/>
</dbReference>
<name>A0A2A3E029_APICC</name>
<keyword evidence="2" id="KW-0808">Transferase</keyword>
<gene>
    <name evidence="2" type="ORF">APICC_02003</name>
</gene>
<reference evidence="2 3" key="1">
    <citation type="submission" date="2014-07" db="EMBL/GenBank/DDBJ databases">
        <title>Genomic and transcriptomic analysis on Apis cerana provide comprehensive insights into honey bee biology.</title>
        <authorList>
            <person name="Diao Q."/>
            <person name="Sun L."/>
            <person name="Zheng H."/>
            <person name="Zheng H."/>
            <person name="Xu S."/>
            <person name="Wang S."/>
            <person name="Zeng Z."/>
            <person name="Hu F."/>
            <person name="Su S."/>
            <person name="Wu J."/>
        </authorList>
    </citation>
    <scope>NUCLEOTIDE SEQUENCE [LARGE SCALE GENOMIC DNA]</scope>
    <source>
        <tissue evidence="2">Pupae without intestine</tissue>
    </source>
</reference>
<dbReference type="Proteomes" id="UP000242457">
    <property type="component" value="Unassembled WGS sequence"/>
</dbReference>
<feature type="domain" description="Reverse transcriptase" evidence="1">
    <location>
        <begin position="22"/>
        <end position="135"/>
    </location>
</feature>
<keyword evidence="2" id="KW-0548">Nucleotidyltransferase</keyword>
<evidence type="ECO:0000259" key="1">
    <source>
        <dbReference type="Pfam" id="PF00078"/>
    </source>
</evidence>
<dbReference type="Gene3D" id="3.30.70.270">
    <property type="match status" value="1"/>
</dbReference>
<dbReference type="InterPro" id="IPR000477">
    <property type="entry name" value="RT_dom"/>
</dbReference>
<protein>
    <submittedName>
        <fullName evidence="2">Reverse transcriptase</fullName>
    </submittedName>
</protein>
<accession>A0A2A3E029</accession>
<dbReference type="SUPFAM" id="SSF56672">
    <property type="entry name" value="DNA/RNA polymerases"/>
    <property type="match status" value="1"/>
</dbReference>
<dbReference type="Pfam" id="PF00078">
    <property type="entry name" value="RVT_1"/>
    <property type="match status" value="1"/>
</dbReference>
<proteinExistence type="predicted"/>
<dbReference type="AlphaFoldDB" id="A0A2A3E029"/>
<dbReference type="EMBL" id="KZ288517">
    <property type="protein sequence ID" value="PBC25108.1"/>
    <property type="molecule type" value="Genomic_DNA"/>
</dbReference>
<dbReference type="InterPro" id="IPR043502">
    <property type="entry name" value="DNA/RNA_pol_sf"/>
</dbReference>